<gene>
    <name evidence="2" type="ORF">PCOR1329_LOCUS20348</name>
</gene>
<feature type="region of interest" description="Disordered" evidence="1">
    <location>
        <begin position="1"/>
        <end position="108"/>
    </location>
</feature>
<dbReference type="EMBL" id="CAUYUJ010006593">
    <property type="protein sequence ID" value="CAK0817903.1"/>
    <property type="molecule type" value="Genomic_DNA"/>
</dbReference>
<protein>
    <submittedName>
        <fullName evidence="2">Uncharacterized protein</fullName>
    </submittedName>
</protein>
<evidence type="ECO:0000313" key="3">
    <source>
        <dbReference type="Proteomes" id="UP001189429"/>
    </source>
</evidence>
<keyword evidence="3" id="KW-1185">Reference proteome</keyword>
<accession>A0ABN9RFU1</accession>
<comment type="caution">
    <text evidence="2">The sequence shown here is derived from an EMBL/GenBank/DDBJ whole genome shotgun (WGS) entry which is preliminary data.</text>
</comment>
<sequence>ILLLCHSSGSARASAPPFARFPGSGPATKTRPGQHLSRSRSAEAQANLPQILGEEKRGDGRRRRRRRRRNEEGGGSKREETSYPPSAAPGRALPRAPGGARRGGCTAAMRGGAAHGRFRSEAAWPEAGPAAAASKATETWAAPAPHRKHVIAGECENGMQGVRIAAPLMRLRFALVILAQFRTVLRVEFGSCTQIGKPYQQSSWPPRQQKI</sequence>
<reference evidence="2" key="1">
    <citation type="submission" date="2023-10" db="EMBL/GenBank/DDBJ databases">
        <authorList>
            <person name="Chen Y."/>
            <person name="Shah S."/>
            <person name="Dougan E. K."/>
            <person name="Thang M."/>
            <person name="Chan C."/>
        </authorList>
    </citation>
    <scope>NUCLEOTIDE SEQUENCE [LARGE SCALE GENOMIC DNA]</scope>
</reference>
<dbReference type="Proteomes" id="UP001189429">
    <property type="component" value="Unassembled WGS sequence"/>
</dbReference>
<evidence type="ECO:0000256" key="1">
    <source>
        <dbReference type="SAM" id="MobiDB-lite"/>
    </source>
</evidence>
<feature type="compositionally biased region" description="Basic and acidic residues" evidence="1">
    <location>
        <begin position="69"/>
        <end position="81"/>
    </location>
</feature>
<evidence type="ECO:0000313" key="2">
    <source>
        <dbReference type="EMBL" id="CAK0817903.1"/>
    </source>
</evidence>
<feature type="compositionally biased region" description="Basic residues" evidence="1">
    <location>
        <begin position="59"/>
        <end position="68"/>
    </location>
</feature>
<proteinExistence type="predicted"/>
<feature type="compositionally biased region" description="Low complexity" evidence="1">
    <location>
        <begin position="7"/>
        <end position="24"/>
    </location>
</feature>
<name>A0ABN9RFU1_9DINO</name>
<organism evidence="2 3">
    <name type="scientific">Prorocentrum cordatum</name>
    <dbReference type="NCBI Taxonomy" id="2364126"/>
    <lineage>
        <taxon>Eukaryota</taxon>
        <taxon>Sar</taxon>
        <taxon>Alveolata</taxon>
        <taxon>Dinophyceae</taxon>
        <taxon>Prorocentrales</taxon>
        <taxon>Prorocentraceae</taxon>
        <taxon>Prorocentrum</taxon>
    </lineage>
</organism>
<feature type="compositionally biased region" description="Low complexity" evidence="1">
    <location>
        <begin position="84"/>
        <end position="108"/>
    </location>
</feature>
<feature type="non-terminal residue" evidence="2">
    <location>
        <position position="1"/>
    </location>
</feature>